<dbReference type="Proteomes" id="UP001596174">
    <property type="component" value="Unassembled WGS sequence"/>
</dbReference>
<comment type="caution">
    <text evidence="4">The sequence shown here is derived from an EMBL/GenBank/DDBJ whole genome shotgun (WGS) entry which is preliminary data.</text>
</comment>
<reference evidence="5" key="1">
    <citation type="journal article" date="2019" name="Int. J. Syst. Evol. Microbiol.">
        <title>The Global Catalogue of Microorganisms (GCM) 10K type strain sequencing project: providing services to taxonomists for standard genome sequencing and annotation.</title>
        <authorList>
            <consortium name="The Broad Institute Genomics Platform"/>
            <consortium name="The Broad Institute Genome Sequencing Center for Infectious Disease"/>
            <person name="Wu L."/>
            <person name="Ma J."/>
        </authorList>
    </citation>
    <scope>NUCLEOTIDE SEQUENCE [LARGE SCALE GENOMIC DNA]</scope>
    <source>
        <strain evidence="5">JCM 4816</strain>
    </source>
</reference>
<dbReference type="PANTHER" id="PTHR10434">
    <property type="entry name" value="1-ACYL-SN-GLYCEROL-3-PHOSPHATE ACYLTRANSFERASE"/>
    <property type="match status" value="1"/>
</dbReference>
<keyword evidence="5" id="KW-1185">Reference proteome</keyword>
<evidence type="ECO:0000313" key="5">
    <source>
        <dbReference type="Proteomes" id="UP001596174"/>
    </source>
</evidence>
<dbReference type="RefSeq" id="WP_380580539.1">
    <property type="nucleotide sequence ID" value="NZ_JBHSQJ010000019.1"/>
</dbReference>
<gene>
    <name evidence="4" type="ORF">ACFP3V_06095</name>
</gene>
<evidence type="ECO:0000256" key="2">
    <source>
        <dbReference type="ARBA" id="ARBA00023315"/>
    </source>
</evidence>
<dbReference type="PANTHER" id="PTHR10434:SF55">
    <property type="entry name" value="POSSIBLE ACYLTRANSFERASE"/>
    <property type="match status" value="1"/>
</dbReference>
<dbReference type="EMBL" id="JBHSQJ010000019">
    <property type="protein sequence ID" value="MFC5906783.1"/>
    <property type="molecule type" value="Genomic_DNA"/>
</dbReference>
<accession>A0ABW1FXM3</accession>
<evidence type="ECO:0000259" key="3">
    <source>
        <dbReference type="SMART" id="SM00563"/>
    </source>
</evidence>
<dbReference type="CDD" id="cd07989">
    <property type="entry name" value="LPLAT_AGPAT-like"/>
    <property type="match status" value="1"/>
</dbReference>
<protein>
    <submittedName>
        <fullName evidence="4">Lysophospholipid acyltransferase family protein</fullName>
    </submittedName>
</protein>
<evidence type="ECO:0000256" key="1">
    <source>
        <dbReference type="ARBA" id="ARBA00022679"/>
    </source>
</evidence>
<keyword evidence="2 4" id="KW-0012">Acyltransferase</keyword>
<dbReference type="SUPFAM" id="SSF69593">
    <property type="entry name" value="Glycerol-3-phosphate (1)-acyltransferase"/>
    <property type="match status" value="1"/>
</dbReference>
<name>A0ABW1FXM3_9ACTN</name>
<dbReference type="SMART" id="SM00563">
    <property type="entry name" value="PlsC"/>
    <property type="match status" value="1"/>
</dbReference>
<dbReference type="InterPro" id="IPR002123">
    <property type="entry name" value="Plipid/glycerol_acylTrfase"/>
</dbReference>
<dbReference type="Pfam" id="PF01553">
    <property type="entry name" value="Acyltransferase"/>
    <property type="match status" value="1"/>
</dbReference>
<proteinExistence type="predicted"/>
<feature type="domain" description="Phospholipid/glycerol acyltransferase" evidence="3">
    <location>
        <begin position="48"/>
        <end position="166"/>
    </location>
</feature>
<evidence type="ECO:0000313" key="4">
    <source>
        <dbReference type="EMBL" id="MFC5906783.1"/>
    </source>
</evidence>
<keyword evidence="1" id="KW-0808">Transferase</keyword>
<sequence>MPGTSTRAARRNYGFWYRLAAVIAKPPLFALTKRDWGGWEHFPETGGFISAVNHNSYLDPLVYGHYAYDSGRPARFLAKAGIYNTPVVKTILKGAKQIPVYRGSADAAQAFRAAIDAVNSGENVAIYIEGTLTRDPGLWPMSGKTGAARIALMTGCPVIPVAQWGAHEIMPTYAKGGKGHRRFRPFPRKTVKVLAGPPVDLSRWEGKELTATVLREATDAILDDITKLLEQLRGEPAPAERYDMARARAAKAAAAKAETEPEAAE</sequence>
<organism evidence="4 5">
    <name type="scientific">Streptacidiphilus monticola</name>
    <dbReference type="NCBI Taxonomy" id="2161674"/>
    <lineage>
        <taxon>Bacteria</taxon>
        <taxon>Bacillati</taxon>
        <taxon>Actinomycetota</taxon>
        <taxon>Actinomycetes</taxon>
        <taxon>Kitasatosporales</taxon>
        <taxon>Streptomycetaceae</taxon>
        <taxon>Streptacidiphilus</taxon>
    </lineage>
</organism>
<dbReference type="GO" id="GO:0016746">
    <property type="term" value="F:acyltransferase activity"/>
    <property type="evidence" value="ECO:0007669"/>
    <property type="project" value="UniProtKB-KW"/>
</dbReference>